<name>A0ABU7KMU1_9ACTN</name>
<dbReference type="RefSeq" id="WP_330157237.1">
    <property type="nucleotide sequence ID" value="NZ_JAUUCC010000010.1"/>
</dbReference>
<accession>A0ABU7KMU1</accession>
<feature type="transmembrane region" description="Helical" evidence="2">
    <location>
        <begin position="150"/>
        <end position="173"/>
    </location>
</feature>
<keyword evidence="2" id="KW-0472">Membrane</keyword>
<evidence type="ECO:0000256" key="1">
    <source>
        <dbReference type="SAM" id="MobiDB-lite"/>
    </source>
</evidence>
<keyword evidence="2" id="KW-1133">Transmembrane helix</keyword>
<proteinExistence type="predicted"/>
<dbReference type="Proteomes" id="UP001348641">
    <property type="component" value="Unassembled WGS sequence"/>
</dbReference>
<organism evidence="3 4">
    <name type="scientific">Nocardiopsis tropica</name>
    <dbReference type="NCBI Taxonomy" id="109330"/>
    <lineage>
        <taxon>Bacteria</taxon>
        <taxon>Bacillati</taxon>
        <taxon>Actinomycetota</taxon>
        <taxon>Actinomycetes</taxon>
        <taxon>Streptosporangiales</taxon>
        <taxon>Nocardiopsidaceae</taxon>
        <taxon>Nocardiopsis</taxon>
    </lineage>
</organism>
<keyword evidence="2" id="KW-0812">Transmembrane</keyword>
<feature type="region of interest" description="Disordered" evidence="1">
    <location>
        <begin position="22"/>
        <end position="72"/>
    </location>
</feature>
<feature type="region of interest" description="Disordered" evidence="1">
    <location>
        <begin position="217"/>
        <end position="245"/>
    </location>
</feature>
<feature type="transmembrane region" description="Helical" evidence="2">
    <location>
        <begin position="73"/>
        <end position="92"/>
    </location>
</feature>
<evidence type="ECO:0000256" key="2">
    <source>
        <dbReference type="SAM" id="Phobius"/>
    </source>
</evidence>
<feature type="transmembrane region" description="Helical" evidence="2">
    <location>
        <begin position="193"/>
        <end position="211"/>
    </location>
</feature>
<feature type="transmembrane region" description="Helical" evidence="2">
    <location>
        <begin position="250"/>
        <end position="272"/>
    </location>
</feature>
<feature type="transmembrane region" description="Helical" evidence="2">
    <location>
        <begin position="332"/>
        <end position="352"/>
    </location>
</feature>
<reference evidence="3 4" key="1">
    <citation type="submission" date="2023-07" db="EMBL/GenBank/DDBJ databases">
        <authorList>
            <person name="Girao M."/>
            <person name="Carvalho M.F."/>
        </authorList>
    </citation>
    <scope>NUCLEOTIDE SEQUENCE [LARGE SCALE GENOMIC DNA]</scope>
    <source>
        <strain evidence="3 4">66/93</strain>
    </source>
</reference>
<feature type="compositionally biased region" description="Low complexity" evidence="1">
    <location>
        <begin position="32"/>
        <end position="49"/>
    </location>
</feature>
<gene>
    <name evidence="3" type="ORF">Q8A49_05720</name>
</gene>
<feature type="transmembrane region" description="Helical" evidence="2">
    <location>
        <begin position="302"/>
        <end position="320"/>
    </location>
</feature>
<dbReference type="EMBL" id="JAUUCC010000010">
    <property type="protein sequence ID" value="MEE2049992.1"/>
    <property type="molecule type" value="Genomic_DNA"/>
</dbReference>
<sequence length="355" mass="34067">MFAGVGRTTARHRWWAAAPAAVPAGGGGVRGSGAPNAPAGGAGSGPAATGRRRRDPDRGTGPTAGAPGHGGGLPWSAAAGAAAVALTAALFADWDTLVGPLAGAVTGRGFPLPGAVTTPWPDLAVLTAVLVAALHPLLRRGARTDTLPGAWSVPVTAFAAAGLAGAVAGLLAGGSAGGAAATVWHLLAQTGQGGLFGLLLGAPAAVAVLAAERLAPGTRPSPVGTGEPRTGAESAAGDPGGARTRRRSPYAALTAALLLLPAAVMGAGAYLLGTDAPGGCSPLACASPVDELLLNGEVGLRLAVPGWAAAVAVAAALRALPPTRGWPLWSHLLLAVGGTGLAVVLLSGLVVGSDV</sequence>
<evidence type="ECO:0000313" key="4">
    <source>
        <dbReference type="Proteomes" id="UP001348641"/>
    </source>
</evidence>
<protein>
    <submittedName>
        <fullName evidence="3">Uncharacterized protein</fullName>
    </submittedName>
</protein>
<feature type="transmembrane region" description="Helical" evidence="2">
    <location>
        <begin position="120"/>
        <end position="138"/>
    </location>
</feature>
<comment type="caution">
    <text evidence="3">The sequence shown here is derived from an EMBL/GenBank/DDBJ whole genome shotgun (WGS) entry which is preliminary data.</text>
</comment>
<evidence type="ECO:0000313" key="3">
    <source>
        <dbReference type="EMBL" id="MEE2049992.1"/>
    </source>
</evidence>